<gene>
    <name evidence="3" type="ORF">TVY486_0502000</name>
</gene>
<keyword evidence="2" id="KW-1133">Transmembrane helix</keyword>
<dbReference type="AlphaFoldDB" id="G0TVM6"/>
<protein>
    <submittedName>
        <fullName evidence="3">Uncharacterized protein</fullName>
    </submittedName>
</protein>
<accession>G0TVM6</accession>
<dbReference type="EMBL" id="HE573021">
    <property type="protein sequence ID" value="CCC47992.1"/>
    <property type="molecule type" value="Genomic_DNA"/>
</dbReference>
<name>G0TVM6_TRYVY</name>
<sequence length="135" mass="16026">MYIYTDVHDYNNHRFKGTFQPFSFFLSFLTLLFFFPLLFAVGCLFVFIFGININNISLLTIVWLRFVFDFPHSSLLAHNLHLNVPRDLFKAYGRYTCPFFRHLPIQQQAAKRPAAHQLQERSRSIDRPSQRTECC</sequence>
<evidence type="ECO:0000256" key="1">
    <source>
        <dbReference type="SAM" id="MobiDB-lite"/>
    </source>
</evidence>
<keyword evidence="2" id="KW-0812">Transmembrane</keyword>
<evidence type="ECO:0000313" key="3">
    <source>
        <dbReference type="EMBL" id="CCC47992.1"/>
    </source>
</evidence>
<feature type="compositionally biased region" description="Basic and acidic residues" evidence="1">
    <location>
        <begin position="118"/>
        <end position="135"/>
    </location>
</feature>
<evidence type="ECO:0000256" key="2">
    <source>
        <dbReference type="SAM" id="Phobius"/>
    </source>
</evidence>
<proteinExistence type="predicted"/>
<keyword evidence="2" id="KW-0472">Membrane</keyword>
<reference evidence="3" key="1">
    <citation type="journal article" date="2012" name="Proc. Natl. Acad. Sci. U.S.A.">
        <title>Antigenic diversity is generated by distinct evolutionary mechanisms in African trypanosome species.</title>
        <authorList>
            <person name="Jackson A.P."/>
            <person name="Berry A."/>
            <person name="Aslett M."/>
            <person name="Allison H.C."/>
            <person name="Burton P."/>
            <person name="Vavrova-Anderson J."/>
            <person name="Brown R."/>
            <person name="Browne H."/>
            <person name="Corton N."/>
            <person name="Hauser H."/>
            <person name="Gamble J."/>
            <person name="Gilderthorp R."/>
            <person name="Marcello L."/>
            <person name="McQuillan J."/>
            <person name="Otto T.D."/>
            <person name="Quail M.A."/>
            <person name="Sanders M.J."/>
            <person name="van Tonder A."/>
            <person name="Ginger M.L."/>
            <person name="Field M.C."/>
            <person name="Barry J.D."/>
            <person name="Hertz-Fowler C."/>
            <person name="Berriman M."/>
        </authorList>
    </citation>
    <scope>NUCLEOTIDE SEQUENCE</scope>
    <source>
        <strain evidence="3">Y486</strain>
    </source>
</reference>
<feature type="region of interest" description="Disordered" evidence="1">
    <location>
        <begin position="112"/>
        <end position="135"/>
    </location>
</feature>
<organism evidence="3">
    <name type="scientific">Trypanosoma vivax (strain Y486)</name>
    <dbReference type="NCBI Taxonomy" id="1055687"/>
    <lineage>
        <taxon>Eukaryota</taxon>
        <taxon>Discoba</taxon>
        <taxon>Euglenozoa</taxon>
        <taxon>Kinetoplastea</taxon>
        <taxon>Metakinetoplastina</taxon>
        <taxon>Trypanosomatida</taxon>
        <taxon>Trypanosomatidae</taxon>
        <taxon>Trypanosoma</taxon>
        <taxon>Duttonella</taxon>
    </lineage>
</organism>
<feature type="transmembrane region" description="Helical" evidence="2">
    <location>
        <begin position="24"/>
        <end position="49"/>
    </location>
</feature>